<protein>
    <recommendedName>
        <fullName evidence="3">Phosphopantetheine binding protein</fullName>
    </recommendedName>
</protein>
<reference evidence="1 2" key="1">
    <citation type="submission" date="2019-06" db="EMBL/GenBank/DDBJ databases">
        <title>Sequencing the genomes of 1000 actinobacteria strains.</title>
        <authorList>
            <person name="Klenk H.-P."/>
        </authorList>
    </citation>
    <scope>NUCLEOTIDE SEQUENCE [LARGE SCALE GENOMIC DNA]</scope>
    <source>
        <strain evidence="1 2">DSM 41929</strain>
    </source>
</reference>
<evidence type="ECO:0000313" key="1">
    <source>
        <dbReference type="EMBL" id="TQK97690.1"/>
    </source>
</evidence>
<dbReference type="AlphaFoldDB" id="A0A542UF25"/>
<organism evidence="1 2">
    <name type="scientific">Streptomyces puniciscabiei</name>
    <dbReference type="NCBI Taxonomy" id="164348"/>
    <lineage>
        <taxon>Bacteria</taxon>
        <taxon>Bacillati</taxon>
        <taxon>Actinomycetota</taxon>
        <taxon>Actinomycetes</taxon>
        <taxon>Kitasatosporales</taxon>
        <taxon>Streptomycetaceae</taxon>
        <taxon>Streptomyces</taxon>
    </lineage>
</organism>
<dbReference type="RefSeq" id="WP_055705166.1">
    <property type="nucleotide sequence ID" value="NZ_JBPJFI010000001.1"/>
</dbReference>
<evidence type="ECO:0000313" key="2">
    <source>
        <dbReference type="Proteomes" id="UP000318103"/>
    </source>
</evidence>
<accession>A0A542UF25</accession>
<dbReference type="OrthoDB" id="4241482at2"/>
<gene>
    <name evidence="1" type="ORF">FB563_2670</name>
</gene>
<dbReference type="Proteomes" id="UP000318103">
    <property type="component" value="Unassembled WGS sequence"/>
</dbReference>
<evidence type="ECO:0008006" key="3">
    <source>
        <dbReference type="Google" id="ProtNLM"/>
    </source>
</evidence>
<sequence>MITRGDIERLLVDSGITPEPGPDGPDEFVLDSLTLVWMLHLLDERHGIRWEPAEEDLVDFTSVSGAQAVLARSFPGRVEQEEVTHGS</sequence>
<name>A0A542UF25_9ACTN</name>
<comment type="caution">
    <text evidence="1">The sequence shown here is derived from an EMBL/GenBank/DDBJ whole genome shotgun (WGS) entry which is preliminary data.</text>
</comment>
<keyword evidence="2" id="KW-1185">Reference proteome</keyword>
<proteinExistence type="predicted"/>
<dbReference type="EMBL" id="VFNX01000001">
    <property type="protein sequence ID" value="TQK97690.1"/>
    <property type="molecule type" value="Genomic_DNA"/>
</dbReference>